<evidence type="ECO:0000313" key="3">
    <source>
        <dbReference type="Proteomes" id="UP000444185"/>
    </source>
</evidence>
<gene>
    <name evidence="2" type="ORF">GRI42_06640</name>
</gene>
<evidence type="ECO:0000256" key="1">
    <source>
        <dbReference type="SAM" id="Phobius"/>
    </source>
</evidence>
<reference evidence="2 3" key="1">
    <citation type="submission" date="2019-12" db="EMBL/GenBank/DDBJ databases">
        <title>Genomic-based taxomic classification of the family Erythrobacteraceae.</title>
        <authorList>
            <person name="Xu L."/>
        </authorList>
    </citation>
    <scope>NUCLEOTIDE SEQUENCE [LARGE SCALE GENOMIC DNA]</scope>
    <source>
        <strain evidence="2 3">DSM 16225</strain>
    </source>
</reference>
<keyword evidence="1" id="KW-0812">Transmembrane</keyword>
<dbReference type="EMBL" id="WTYF01000004">
    <property type="protein sequence ID" value="MXO50978.1"/>
    <property type="molecule type" value="Genomic_DNA"/>
</dbReference>
<dbReference type="AlphaFoldDB" id="A0A844Y1H6"/>
<keyword evidence="3" id="KW-1185">Reference proteome</keyword>
<keyword evidence="1" id="KW-0472">Membrane</keyword>
<dbReference type="Proteomes" id="UP000444185">
    <property type="component" value="Unassembled WGS sequence"/>
</dbReference>
<feature type="transmembrane region" description="Helical" evidence="1">
    <location>
        <begin position="12"/>
        <end position="32"/>
    </location>
</feature>
<organism evidence="2 3">
    <name type="scientific">Qipengyuania gaetbuli</name>
    <dbReference type="NCBI Taxonomy" id="266952"/>
    <lineage>
        <taxon>Bacteria</taxon>
        <taxon>Pseudomonadati</taxon>
        <taxon>Pseudomonadota</taxon>
        <taxon>Alphaproteobacteria</taxon>
        <taxon>Sphingomonadales</taxon>
        <taxon>Erythrobacteraceae</taxon>
        <taxon>Qipengyuania</taxon>
    </lineage>
</organism>
<evidence type="ECO:0000313" key="2">
    <source>
        <dbReference type="EMBL" id="MXO50978.1"/>
    </source>
</evidence>
<protein>
    <submittedName>
        <fullName evidence="2">Uncharacterized protein</fullName>
    </submittedName>
</protein>
<proteinExistence type="predicted"/>
<accession>A0A844Y1H6</accession>
<sequence length="189" mass="20882">MLSSRHLRATLRVAANGSLIVIALMLAVSFILKAYSANESTDVRKTAALGISDRRDVAIWRDAGLSSNDRCSDMMDALADSFISKNTNDLEGEPLKRRMEMTEQLCWNEWREFGELHKPVFTDVVAQSRIDRAFRDCKLALHVQAKLAGTLAASSVAAEDDDNSLRSAANRFRQASEQASACRSAMLTL</sequence>
<dbReference type="RefSeq" id="WP_234033878.1">
    <property type="nucleotide sequence ID" value="NZ_WTYF01000004.1"/>
</dbReference>
<comment type="caution">
    <text evidence="2">The sequence shown here is derived from an EMBL/GenBank/DDBJ whole genome shotgun (WGS) entry which is preliminary data.</text>
</comment>
<name>A0A844Y1H6_9SPHN</name>
<keyword evidence="1" id="KW-1133">Transmembrane helix</keyword>